<proteinExistence type="predicted"/>
<sequence>MSEIKLGMISLDTSHVIVFSELLNHKDHPWHVPGGKVIAGYPGGSADMHSSFSRVDGYTNQ</sequence>
<dbReference type="EMBL" id="JAHZIK010003107">
    <property type="protein sequence ID" value="MBW7461616.1"/>
    <property type="molecule type" value="Genomic_DNA"/>
</dbReference>
<name>A0ABS7CL22_9BACL</name>
<accession>A0ABS7CL22</accession>
<dbReference type="Proteomes" id="UP001519887">
    <property type="component" value="Unassembled WGS sequence"/>
</dbReference>
<evidence type="ECO:0000313" key="1">
    <source>
        <dbReference type="EMBL" id="MBW7461616.1"/>
    </source>
</evidence>
<evidence type="ECO:0000313" key="2">
    <source>
        <dbReference type="Proteomes" id="UP001519887"/>
    </source>
</evidence>
<organism evidence="1 2">
    <name type="scientific">Paenibacillus sepulcri</name>
    <dbReference type="NCBI Taxonomy" id="359917"/>
    <lineage>
        <taxon>Bacteria</taxon>
        <taxon>Bacillati</taxon>
        <taxon>Bacillota</taxon>
        <taxon>Bacilli</taxon>
        <taxon>Bacillales</taxon>
        <taxon>Paenibacillaceae</taxon>
        <taxon>Paenibacillus</taxon>
    </lineage>
</organism>
<feature type="non-terminal residue" evidence="1">
    <location>
        <position position="61"/>
    </location>
</feature>
<reference evidence="1 2" key="1">
    <citation type="submission" date="2021-07" db="EMBL/GenBank/DDBJ databases">
        <title>Paenibacillus radiodurans sp. nov., isolated from the southeastern edge of Tengger Desert.</title>
        <authorList>
            <person name="Zhang G."/>
        </authorList>
    </citation>
    <scope>NUCLEOTIDE SEQUENCE [LARGE SCALE GENOMIC DNA]</scope>
    <source>
        <strain evidence="1 2">CCM 7311</strain>
    </source>
</reference>
<gene>
    <name evidence="1" type="ORF">K0U00_46915</name>
</gene>
<protein>
    <submittedName>
        <fullName evidence="1">Gfo/Idh/MocA family oxidoreductase</fullName>
    </submittedName>
</protein>
<keyword evidence="2" id="KW-1185">Reference proteome</keyword>
<comment type="caution">
    <text evidence="1">The sequence shown here is derived from an EMBL/GenBank/DDBJ whole genome shotgun (WGS) entry which is preliminary data.</text>
</comment>